<gene>
    <name evidence="6" type="ORF">GCM10010319_56490</name>
</gene>
<accession>A0ABN0XRV0</accession>
<keyword evidence="7" id="KW-1185">Reference proteome</keyword>
<name>A0ABN0XRV0_9ACTN</name>
<dbReference type="InterPro" id="IPR052032">
    <property type="entry name" value="ATP-dep_AA_Ligase"/>
</dbReference>
<dbReference type="SUPFAM" id="SSF56059">
    <property type="entry name" value="Glutathione synthetase ATP-binding domain-like"/>
    <property type="match status" value="1"/>
</dbReference>
<dbReference type="PROSITE" id="PS50975">
    <property type="entry name" value="ATP_GRASP"/>
    <property type="match status" value="1"/>
</dbReference>
<dbReference type="PANTHER" id="PTHR43585">
    <property type="entry name" value="FUMIPYRROLE BIOSYNTHESIS PROTEIN C"/>
    <property type="match status" value="1"/>
</dbReference>
<reference evidence="6 7" key="1">
    <citation type="journal article" date="2019" name="Int. J. Syst. Evol. Microbiol.">
        <title>The Global Catalogue of Microorganisms (GCM) 10K type strain sequencing project: providing services to taxonomists for standard genome sequencing and annotation.</title>
        <authorList>
            <consortium name="The Broad Institute Genomics Platform"/>
            <consortium name="The Broad Institute Genome Sequencing Center for Infectious Disease"/>
            <person name="Wu L."/>
            <person name="Ma J."/>
        </authorList>
    </citation>
    <scope>NUCLEOTIDE SEQUENCE [LARGE SCALE GENOMIC DNA]</scope>
    <source>
        <strain evidence="6 7">JCM 4565</strain>
    </source>
</reference>
<evidence type="ECO:0000256" key="1">
    <source>
        <dbReference type="ARBA" id="ARBA00022598"/>
    </source>
</evidence>
<feature type="domain" description="ATP-grasp" evidence="5">
    <location>
        <begin position="61"/>
        <end position="250"/>
    </location>
</feature>
<dbReference type="EMBL" id="BAAABW010000028">
    <property type="protein sequence ID" value="GAA0371171.1"/>
    <property type="molecule type" value="Genomic_DNA"/>
</dbReference>
<keyword evidence="2 4" id="KW-0547">Nucleotide-binding</keyword>
<comment type="caution">
    <text evidence="6">The sequence shown here is derived from an EMBL/GenBank/DDBJ whole genome shotgun (WGS) entry which is preliminary data.</text>
</comment>
<organism evidence="6 7">
    <name type="scientific">Streptomyces blastmyceticus</name>
    <dbReference type="NCBI Taxonomy" id="68180"/>
    <lineage>
        <taxon>Bacteria</taxon>
        <taxon>Bacillati</taxon>
        <taxon>Actinomycetota</taxon>
        <taxon>Actinomycetes</taxon>
        <taxon>Kitasatosporales</taxon>
        <taxon>Streptomycetaceae</taxon>
        <taxon>Streptomyces</taxon>
    </lineage>
</organism>
<evidence type="ECO:0000259" key="5">
    <source>
        <dbReference type="PROSITE" id="PS50975"/>
    </source>
</evidence>
<proteinExistence type="predicted"/>
<evidence type="ECO:0000313" key="6">
    <source>
        <dbReference type="EMBL" id="GAA0371171.1"/>
    </source>
</evidence>
<dbReference type="Proteomes" id="UP001500063">
    <property type="component" value="Unassembled WGS sequence"/>
</dbReference>
<evidence type="ECO:0000313" key="7">
    <source>
        <dbReference type="Proteomes" id="UP001500063"/>
    </source>
</evidence>
<dbReference type="PANTHER" id="PTHR43585:SF2">
    <property type="entry name" value="ATP-GRASP ENZYME FSQD"/>
    <property type="match status" value="1"/>
</dbReference>
<dbReference type="InterPro" id="IPR013815">
    <property type="entry name" value="ATP_grasp_subdomain_1"/>
</dbReference>
<evidence type="ECO:0000256" key="2">
    <source>
        <dbReference type="ARBA" id="ARBA00022741"/>
    </source>
</evidence>
<evidence type="ECO:0000256" key="4">
    <source>
        <dbReference type="PROSITE-ProRule" id="PRU00409"/>
    </source>
</evidence>
<sequence>MAYETLLPAARRVVEAHGPLAGIIGLSEFDLITAARLREALGAPGRKTEYVLRFRDKTRMKRWIRLAGVRAPKYRALDAGSHAKTLADELGLPLILKPRDGASAKGVLLVRTEDELEEALEGVDRDGYEAEEYVEGAIHHVDGIRRDGRFHFATASAYVNTCLDFTHGLPLGSVLLDPGPRRDALMSFAADCLDALELWDGPFHLEVIVDSAGEHVFLEVGLRPGGAGVPFVHRDIFGIDLYGESVRAAVGLPPLTPLEELTHPGPGVGGGWLVFPEPRPWPQRVVSRNSLVEAIPEFYGEALPAPGHVFDGEGGYDHAGGRFLLRGPDEATVRRAVLEGIARYRLETTAAAPAAAR</sequence>
<keyword evidence="1" id="KW-0436">Ligase</keyword>
<dbReference type="InterPro" id="IPR011761">
    <property type="entry name" value="ATP-grasp"/>
</dbReference>
<evidence type="ECO:0000256" key="3">
    <source>
        <dbReference type="ARBA" id="ARBA00022840"/>
    </source>
</evidence>
<dbReference type="Gene3D" id="3.40.50.20">
    <property type="match status" value="1"/>
</dbReference>
<dbReference type="Gene3D" id="3.30.1490.20">
    <property type="entry name" value="ATP-grasp fold, A domain"/>
    <property type="match status" value="1"/>
</dbReference>
<keyword evidence="3 4" id="KW-0067">ATP-binding</keyword>
<protein>
    <recommendedName>
        <fullName evidence="5">ATP-grasp domain-containing protein</fullName>
    </recommendedName>
</protein>
<dbReference type="Gene3D" id="3.30.470.20">
    <property type="entry name" value="ATP-grasp fold, B domain"/>
    <property type="match status" value="1"/>
</dbReference>